<keyword evidence="9" id="KW-1185">Reference proteome</keyword>
<feature type="domain" description="Sushi" evidence="7">
    <location>
        <begin position="996"/>
        <end position="1054"/>
    </location>
</feature>
<comment type="caution">
    <text evidence="5">Lacks conserved residue(s) required for the propagation of feature annotation.</text>
</comment>
<evidence type="ECO:0000256" key="4">
    <source>
        <dbReference type="ARBA" id="ARBA00023157"/>
    </source>
</evidence>
<evidence type="ECO:0000256" key="2">
    <source>
        <dbReference type="ARBA" id="ARBA00022729"/>
    </source>
</evidence>
<feature type="disulfide bond" evidence="5">
    <location>
        <begin position="637"/>
        <end position="680"/>
    </location>
</feature>
<dbReference type="FunFam" id="2.10.70.10:FF:000014">
    <property type="entry name" value="Membrane cofactor protein"/>
    <property type="match status" value="1"/>
</dbReference>
<dbReference type="InterPro" id="IPR035976">
    <property type="entry name" value="Sushi/SCR/CCP_sf"/>
</dbReference>
<evidence type="ECO:0000313" key="8">
    <source>
        <dbReference type="Ensembl" id="ENSSHAP00000027711.1"/>
    </source>
</evidence>
<feature type="domain" description="Sushi" evidence="7">
    <location>
        <begin position="938"/>
        <end position="995"/>
    </location>
</feature>
<organism evidence="8 9">
    <name type="scientific">Sarcophilus harrisii</name>
    <name type="common">Tasmanian devil</name>
    <name type="synonym">Sarcophilus laniarius</name>
    <dbReference type="NCBI Taxonomy" id="9305"/>
    <lineage>
        <taxon>Eukaryota</taxon>
        <taxon>Metazoa</taxon>
        <taxon>Chordata</taxon>
        <taxon>Craniata</taxon>
        <taxon>Vertebrata</taxon>
        <taxon>Euteleostomi</taxon>
        <taxon>Mammalia</taxon>
        <taxon>Metatheria</taxon>
        <taxon>Dasyuromorphia</taxon>
        <taxon>Dasyuridae</taxon>
        <taxon>Sarcophilus</taxon>
    </lineage>
</organism>
<feature type="disulfide bond" evidence="5">
    <location>
        <begin position="998"/>
        <end position="1041"/>
    </location>
</feature>
<dbReference type="InterPro" id="IPR000436">
    <property type="entry name" value="Sushi_SCR_CCP_dom"/>
</dbReference>
<feature type="domain" description="Sushi" evidence="7">
    <location>
        <begin position="1116"/>
        <end position="1174"/>
    </location>
</feature>
<feature type="domain" description="Sushi" evidence="7">
    <location>
        <begin position="208"/>
        <end position="264"/>
    </location>
</feature>
<feature type="domain" description="Sushi" evidence="7">
    <location>
        <begin position="19"/>
        <end position="82"/>
    </location>
</feature>
<feature type="disulfide bond" evidence="5">
    <location>
        <begin position="114"/>
        <end position="141"/>
    </location>
</feature>
<feature type="domain" description="Sushi" evidence="7">
    <location>
        <begin position="144"/>
        <end position="207"/>
    </location>
</feature>
<dbReference type="SMART" id="SM00032">
    <property type="entry name" value="CCP"/>
    <property type="match status" value="20"/>
</dbReference>
<dbReference type="PANTHER" id="PTHR45785">
    <property type="entry name" value="COMPLEMENT FACTOR H-RELATED"/>
    <property type="match status" value="1"/>
</dbReference>
<dbReference type="GeneID" id="100914654"/>
<feature type="disulfide bond" evidence="5">
    <location>
        <begin position="178"/>
        <end position="205"/>
    </location>
</feature>
<dbReference type="FunFam" id="2.10.70.10:FF:000060">
    <property type="entry name" value="Complement inhibitory factor H"/>
    <property type="match status" value="1"/>
</dbReference>
<dbReference type="FunCoup" id="A0A7N4NVC7">
    <property type="interactions" value="142"/>
</dbReference>
<feature type="domain" description="Sushi" evidence="7">
    <location>
        <begin position="635"/>
        <end position="693"/>
    </location>
</feature>
<dbReference type="Ensembl" id="ENSSHAT00000047889.1">
    <property type="protein sequence ID" value="ENSSHAP00000027711.1"/>
    <property type="gene ID" value="ENSSHAG00000003041.2"/>
</dbReference>
<dbReference type="PANTHER" id="PTHR45785:SF7">
    <property type="entry name" value="COMPLEMENT FACTOR H"/>
    <property type="match status" value="1"/>
</dbReference>
<dbReference type="SUPFAM" id="SSF57535">
    <property type="entry name" value="Complement control module/SCR domain"/>
    <property type="match status" value="19"/>
</dbReference>
<gene>
    <name evidence="8" type="primary">LOC100914654</name>
</gene>
<evidence type="ECO:0000256" key="3">
    <source>
        <dbReference type="ARBA" id="ARBA00022737"/>
    </source>
</evidence>
<feature type="domain" description="Sushi" evidence="7">
    <location>
        <begin position="265"/>
        <end position="322"/>
    </location>
</feature>
<feature type="domain" description="Sushi" evidence="7">
    <location>
        <begin position="696"/>
        <end position="753"/>
    </location>
</feature>
<feature type="domain" description="Sushi" evidence="7">
    <location>
        <begin position="869"/>
        <end position="937"/>
    </location>
</feature>
<keyword evidence="1 5" id="KW-0768">Sushi</keyword>
<dbReference type="Gene3D" id="2.10.70.10">
    <property type="entry name" value="Complement Module, domain 1"/>
    <property type="match status" value="19"/>
</dbReference>
<keyword evidence="3" id="KW-0677">Repeat</keyword>
<sequence>MKFPVKIVLLLFWTICAAQDCNVAPPRKSAEILSGTWSESVYREGTRATYKCRPGYRTLGSIVRECKHGKWESLYPSRVCMRKPCGHPGDIQFGSFELLEDTEFLFGSRVVYKCNEGYQLISPTNFRVCEVDGWSNDIPFCEVVKCSPVTAPENGRIVTSSLDPEEEFTFGQVVQFECNPGFKLKGPREIHCSTGGDWNEREPHCVEISCEVPEIENGKLLGGKAVYKENERLQYICNPGFAHGERADAICTKYGWSPAVLCREVTCDPPHLSNGNVFPKANKYRGDEEISFTCKENYYPPLTGNKAKCTPEGWSPLPRCNLRPCDYPEIENGELYRSSWFSKEYFRSFFPESIGKQMYYHCNKNYVPVNGRSSDYWARFSCTPGGWSPVPKCLRECILNTILNGHFWPHKVHYVEGEEVTVECNKGYSLPNNQDKITCTKKGWSTETNCKKIKTCLVKNYFNNGFFSESKIYYPVNAVARYQCKEGYATRDGKKEGFIKCGQRGWLNQPSCIKICEIPQFENARYMGNKTFLKPKEKLEYECIDGYEITSGKTTGFKVCGTDEWPTVLECYEKACQLPLLQENLNPDLREEKYKVGDVVTFRCSNGFKLVGSLSVQCYHFGWSPGVPTCKQRVKCCQQPPELVNGTPKDSNQKIYCHKDVVEYNCDLGFEMRGPKKIQCNDGQWTTLPTCVEERRRCAEVPELIHGHVQTINLSNTHGASVEYGCENNFTMVGSKTITCSHGNWTQLPTCIETSLLGRCTTKFFEDLQVNLDVSDDITVNYRCNWNSEFISTKCTNGRWLPELQCPKMKLCAPPPQIPNAQDMTTTVSYQDGEKIVIICKENYLLRGQEEIICKDGQWNSLPRCIEKQPCSKPPAIPYGDINPVRSSEADDDNLESSTYAHGTTINYMCQKGFKMVGGEEITCNMGKWSSSPHCVGLPCGRPPLIQNGIILNELDTYEFGEGVTYKCFEGFNINGPATIECIGGTWPSPPQCKDVKCAVPPQFDNADMIGISKSYYLPGDKVAYQCLPNFQPEGLTEVTCIEGHWKGDPQCIDKSCESAPKIENAEIISGLKERYQPGDRVSYKCVRSLKMYGQSYITCTNKTWTEVPQCKEEIGKCGPPPSISNGDTISLLLPEYAPDSTVEYRCQQFYVLQGSEFVTCKNGKWTKEPTCLEACTISKEKMQENNLELRWKATKKIYSKTGQETEFSCKYGYYLSAESPPLRTVCIEGEINYPRCE</sequence>
<feature type="signal peptide" evidence="6">
    <location>
        <begin position="1"/>
        <end position="18"/>
    </location>
</feature>
<feature type="domain" description="Sushi" evidence="7">
    <location>
        <begin position="448"/>
        <end position="514"/>
    </location>
</feature>
<protein>
    <recommendedName>
        <fullName evidence="7">Sushi domain-containing protein</fullName>
    </recommendedName>
</protein>
<keyword evidence="4 5" id="KW-1015">Disulfide bond</keyword>
<proteinExistence type="predicted"/>
<name>A0A7N4NVC7_SARHA</name>
<dbReference type="Pfam" id="PF00084">
    <property type="entry name" value="Sushi"/>
    <property type="match status" value="16"/>
</dbReference>
<evidence type="ECO:0000313" key="9">
    <source>
        <dbReference type="Proteomes" id="UP000007648"/>
    </source>
</evidence>
<dbReference type="FunFam" id="2.10.70.10:FF:000130">
    <property type="entry name" value="Complement factor H"/>
    <property type="match status" value="1"/>
</dbReference>
<keyword evidence="2 6" id="KW-0732">Signal</keyword>
<dbReference type="RefSeq" id="XP_031792942.1">
    <property type="nucleotide sequence ID" value="XM_031937082.1"/>
</dbReference>
<evidence type="ECO:0000256" key="1">
    <source>
        <dbReference type="ARBA" id="ARBA00022659"/>
    </source>
</evidence>
<reference evidence="8" key="2">
    <citation type="submission" date="2025-08" db="UniProtKB">
        <authorList>
            <consortium name="Ensembl"/>
        </authorList>
    </citation>
    <scope>IDENTIFICATION</scope>
</reference>
<dbReference type="Proteomes" id="UP000007648">
    <property type="component" value="Unassembled WGS sequence"/>
</dbReference>
<dbReference type="KEGG" id="shr:100914654"/>
<feature type="domain" description="Sushi" evidence="7">
    <location>
        <begin position="574"/>
        <end position="632"/>
    </location>
</feature>
<feature type="chain" id="PRO_5029471058" description="Sushi domain-containing protein" evidence="6">
    <location>
        <begin position="19"/>
        <end position="1238"/>
    </location>
</feature>
<feature type="disulfide bond" evidence="5">
    <location>
        <begin position="1057"/>
        <end position="1100"/>
    </location>
</feature>
<dbReference type="AlphaFoldDB" id="A0A7N4NVC7"/>
<feature type="domain" description="Sushi" evidence="7">
    <location>
        <begin position="83"/>
        <end position="143"/>
    </location>
</feature>
<reference evidence="8 9" key="1">
    <citation type="journal article" date="2011" name="Proc. Natl. Acad. Sci. U.S.A.">
        <title>Genetic diversity and population structure of the endangered marsupial Sarcophilus harrisii (Tasmanian devil).</title>
        <authorList>
            <person name="Miller W."/>
            <person name="Hayes V.M."/>
            <person name="Ratan A."/>
            <person name="Petersen D.C."/>
            <person name="Wittekindt N.E."/>
            <person name="Miller J."/>
            <person name="Walenz B."/>
            <person name="Knight J."/>
            <person name="Qi J."/>
            <person name="Zhao F."/>
            <person name="Wang Q."/>
            <person name="Bedoya-Reina O.C."/>
            <person name="Katiyar N."/>
            <person name="Tomsho L.P."/>
            <person name="Kasson L.M."/>
            <person name="Hardie R.A."/>
            <person name="Woodbridge P."/>
            <person name="Tindall E.A."/>
            <person name="Bertelsen M.F."/>
            <person name="Dixon D."/>
            <person name="Pyecroft S."/>
            <person name="Helgen K.M."/>
            <person name="Lesk A.M."/>
            <person name="Pringle T.H."/>
            <person name="Patterson N."/>
            <person name="Zhang Y."/>
            <person name="Kreiss A."/>
            <person name="Woods G.M."/>
            <person name="Jones M.E."/>
            <person name="Schuster S.C."/>
        </authorList>
    </citation>
    <scope>NUCLEOTIDE SEQUENCE [LARGE SCALE GENOMIC DNA]</scope>
</reference>
<feature type="disulfide bond" evidence="5">
    <location>
        <begin position="1118"/>
        <end position="1161"/>
    </location>
</feature>
<feature type="domain" description="Sushi" evidence="7">
    <location>
        <begin position="1055"/>
        <end position="1113"/>
    </location>
</feature>
<evidence type="ECO:0000259" key="7">
    <source>
        <dbReference type="PROSITE" id="PS50923"/>
    </source>
</evidence>
<dbReference type="CDD" id="cd00033">
    <property type="entry name" value="CCP"/>
    <property type="match status" value="15"/>
</dbReference>
<evidence type="ECO:0000256" key="6">
    <source>
        <dbReference type="SAM" id="SignalP"/>
    </source>
</evidence>
<dbReference type="GeneTree" id="ENSGT00940000154386"/>
<dbReference type="FunFam" id="2.10.70.10:FF:000026">
    <property type="entry name" value="Complement inhibitory factor H"/>
    <property type="match status" value="2"/>
</dbReference>
<evidence type="ECO:0000256" key="5">
    <source>
        <dbReference type="PROSITE-ProRule" id="PRU00302"/>
    </source>
</evidence>
<dbReference type="InterPro" id="IPR051503">
    <property type="entry name" value="ComplSys_Reg/VirEntry_Med"/>
</dbReference>
<dbReference type="InParanoid" id="A0A7N4NVC7"/>
<dbReference type="PROSITE" id="PS50923">
    <property type="entry name" value="SUSHI"/>
    <property type="match status" value="15"/>
</dbReference>
<dbReference type="OrthoDB" id="10051774at2759"/>
<accession>A0A7N4NVC7</accession>
<reference evidence="8" key="3">
    <citation type="submission" date="2025-09" db="UniProtKB">
        <authorList>
            <consortium name="Ensembl"/>
        </authorList>
    </citation>
    <scope>IDENTIFICATION</scope>
</reference>
<feature type="domain" description="Sushi" evidence="7">
    <location>
        <begin position="810"/>
        <end position="867"/>
    </location>
</feature>